<dbReference type="GO" id="GO:0006744">
    <property type="term" value="P:ubiquinone biosynthetic process"/>
    <property type="evidence" value="ECO:0007669"/>
    <property type="project" value="InterPro"/>
</dbReference>
<dbReference type="SUPFAM" id="SSF51905">
    <property type="entry name" value="FAD/NAD(P)-binding domain"/>
    <property type="match status" value="1"/>
</dbReference>
<name>A0A2V3J635_9FLOR</name>
<accession>A0A2V3J635</accession>
<comment type="cofactor">
    <cofactor evidence="1">
        <name>FAD</name>
        <dbReference type="ChEBI" id="CHEBI:57692"/>
    </cofactor>
</comment>
<dbReference type="PRINTS" id="PR00420">
    <property type="entry name" value="RNGMNOXGNASE"/>
</dbReference>
<dbReference type="GO" id="GO:0016705">
    <property type="term" value="F:oxidoreductase activity, acting on paired donors, with incorporation or reduction of molecular oxygen"/>
    <property type="evidence" value="ECO:0007669"/>
    <property type="project" value="InterPro"/>
</dbReference>
<keyword evidence="3" id="KW-0285">Flavoprotein</keyword>
<evidence type="ECO:0000256" key="6">
    <source>
        <dbReference type="ARBA" id="ARBA00023033"/>
    </source>
</evidence>
<dbReference type="GO" id="GO:0004497">
    <property type="term" value="F:monooxygenase activity"/>
    <property type="evidence" value="ECO:0007669"/>
    <property type="project" value="UniProtKB-KW"/>
</dbReference>
<evidence type="ECO:0000256" key="5">
    <source>
        <dbReference type="ARBA" id="ARBA00023002"/>
    </source>
</evidence>
<comment type="caution">
    <text evidence="8">The sequence shown here is derived from an EMBL/GenBank/DDBJ whole genome shotgun (WGS) entry which is preliminary data.</text>
</comment>
<organism evidence="8 9">
    <name type="scientific">Gracilariopsis chorda</name>
    <dbReference type="NCBI Taxonomy" id="448386"/>
    <lineage>
        <taxon>Eukaryota</taxon>
        <taxon>Rhodophyta</taxon>
        <taxon>Florideophyceae</taxon>
        <taxon>Rhodymeniophycidae</taxon>
        <taxon>Gracilariales</taxon>
        <taxon>Gracilariaceae</taxon>
        <taxon>Gracilariopsis</taxon>
    </lineage>
</organism>
<dbReference type="AlphaFoldDB" id="A0A2V3J635"/>
<protein>
    <submittedName>
        <fullName evidence="8">Ubiquinone biosynthesis monooxygenase COQ6, mitochondrial</fullName>
    </submittedName>
</protein>
<evidence type="ECO:0000313" key="8">
    <source>
        <dbReference type="EMBL" id="PXF49773.1"/>
    </source>
</evidence>
<dbReference type="EMBL" id="NBIV01000002">
    <property type="protein sequence ID" value="PXF49773.1"/>
    <property type="molecule type" value="Genomic_DNA"/>
</dbReference>
<dbReference type="PANTHER" id="PTHR43876:SF7">
    <property type="entry name" value="UBIQUINONE BIOSYNTHESIS MONOOXYGENASE COQ6, MITOCHONDRIAL"/>
    <property type="match status" value="1"/>
</dbReference>
<evidence type="ECO:0000256" key="4">
    <source>
        <dbReference type="ARBA" id="ARBA00022827"/>
    </source>
</evidence>
<feature type="domain" description="FAD-binding" evidence="7">
    <location>
        <begin position="369"/>
        <end position="410"/>
    </location>
</feature>
<dbReference type="OrthoDB" id="683240at2759"/>
<evidence type="ECO:0000256" key="3">
    <source>
        <dbReference type="ARBA" id="ARBA00022630"/>
    </source>
</evidence>
<comment type="similarity">
    <text evidence="2">Belongs to the UbiH/COQ6 family.</text>
</comment>
<dbReference type="InterPro" id="IPR010971">
    <property type="entry name" value="UbiH/COQ6"/>
</dbReference>
<dbReference type="InterPro" id="IPR018168">
    <property type="entry name" value="Ubi_Hdrlase_CS"/>
</dbReference>
<reference evidence="8 9" key="1">
    <citation type="journal article" date="2018" name="Mol. Biol. Evol.">
        <title>Analysis of the draft genome of the red seaweed Gracilariopsis chorda provides insights into genome size evolution in Rhodophyta.</title>
        <authorList>
            <person name="Lee J."/>
            <person name="Yang E.C."/>
            <person name="Graf L."/>
            <person name="Yang J.H."/>
            <person name="Qiu H."/>
            <person name="Zel Zion U."/>
            <person name="Chan C.X."/>
            <person name="Stephens T.G."/>
            <person name="Weber A.P.M."/>
            <person name="Boo G.H."/>
            <person name="Boo S.M."/>
            <person name="Kim K.M."/>
            <person name="Shin Y."/>
            <person name="Jung M."/>
            <person name="Lee S.J."/>
            <person name="Yim H.S."/>
            <person name="Lee J.H."/>
            <person name="Bhattacharya D."/>
            <person name="Yoon H.S."/>
        </authorList>
    </citation>
    <scope>NUCLEOTIDE SEQUENCE [LARGE SCALE GENOMIC DNA]</scope>
    <source>
        <strain evidence="8 9">SKKU-2015</strain>
        <tissue evidence="8">Whole body</tissue>
    </source>
</reference>
<dbReference type="PROSITE" id="PS01304">
    <property type="entry name" value="UBIH"/>
    <property type="match status" value="1"/>
</dbReference>
<evidence type="ECO:0000313" key="9">
    <source>
        <dbReference type="Proteomes" id="UP000247409"/>
    </source>
</evidence>
<dbReference type="Gene3D" id="3.50.50.60">
    <property type="entry name" value="FAD/NAD(P)-binding domain"/>
    <property type="match status" value="2"/>
</dbReference>
<keyword evidence="4" id="KW-0274">FAD</keyword>
<dbReference type="GO" id="GO:0071949">
    <property type="term" value="F:FAD binding"/>
    <property type="evidence" value="ECO:0007669"/>
    <property type="project" value="InterPro"/>
</dbReference>
<evidence type="ECO:0000256" key="1">
    <source>
        <dbReference type="ARBA" id="ARBA00001974"/>
    </source>
</evidence>
<keyword evidence="8" id="KW-0830">Ubiquinone</keyword>
<dbReference type="STRING" id="448386.A0A2V3J635"/>
<dbReference type="NCBIfam" id="TIGR01988">
    <property type="entry name" value="Ubi-OHases"/>
    <property type="match status" value="1"/>
</dbReference>
<dbReference type="InterPro" id="IPR036188">
    <property type="entry name" value="FAD/NAD-bd_sf"/>
</dbReference>
<keyword evidence="9" id="KW-1185">Reference proteome</keyword>
<gene>
    <name evidence="8" type="ORF">BWQ96_00425</name>
</gene>
<proteinExistence type="inferred from homology"/>
<keyword evidence="5" id="KW-0560">Oxidoreductase</keyword>
<dbReference type="GO" id="GO:0005739">
    <property type="term" value="C:mitochondrion"/>
    <property type="evidence" value="ECO:0007669"/>
    <property type="project" value="TreeGrafter"/>
</dbReference>
<dbReference type="PANTHER" id="PTHR43876">
    <property type="entry name" value="UBIQUINONE BIOSYNTHESIS MONOOXYGENASE COQ6, MITOCHONDRIAL"/>
    <property type="match status" value="1"/>
</dbReference>
<evidence type="ECO:0000259" key="7">
    <source>
        <dbReference type="Pfam" id="PF01494"/>
    </source>
</evidence>
<sequence>MFNVDLLIIGGGLVGASLATAVRSHPLAKDLRILLVDPSPPSTQSWPPTSLRTSTISPSSKMFLDDIGVWDRIPVDRIAVFDRMFVWDHPYPLPATPSNTEVSKAPAGTIVFDANDIEQDHLGYVLDNDTLRNAMFRRIGDIVGGGSQGLQVIQGSVKTIKFVDDESESHVPEEEDSAPWPVVELESGETIQCRLIAACDGSRSRVRTICGADWFQYGYGQNAVVANVELKDIITTAYQRFVPTGPVAVLPVSTEDTLAPVGNVIWTTTPAEARALMAADETDFINELNIVLAAHEDEDQVFASSFYPPESDQNPALWRLVAKGLQVVLPKSAAENKVLNFIPPPEATRVIGKRGQFPLTLGHSPQYVLRKKRTVLVGDAAHSVHPLAGQGVNLGFADAQSLADCIASAAGTGRDLGGENGAPLMRYQSERITSNLGMIGVLHGLQRVFGVQNPTFRDFRRVGISALNFANPLKKIILRAMR</sequence>
<keyword evidence="6 8" id="KW-0503">Monooxygenase</keyword>
<dbReference type="InterPro" id="IPR051205">
    <property type="entry name" value="UbiH/COQ6_monooxygenase"/>
</dbReference>
<dbReference type="Pfam" id="PF01494">
    <property type="entry name" value="FAD_binding_3"/>
    <property type="match status" value="1"/>
</dbReference>
<dbReference type="Proteomes" id="UP000247409">
    <property type="component" value="Unassembled WGS sequence"/>
</dbReference>
<evidence type="ECO:0000256" key="2">
    <source>
        <dbReference type="ARBA" id="ARBA00005349"/>
    </source>
</evidence>
<dbReference type="InterPro" id="IPR002938">
    <property type="entry name" value="FAD-bd"/>
</dbReference>